<name>A0ABM1RH39_CAMSA</name>
<dbReference type="PANTHER" id="PTHR32410:SF162">
    <property type="entry name" value="CHP-RICH ZINC FINGER PROTEIN-LIKE-RELATED"/>
    <property type="match status" value="1"/>
</dbReference>
<evidence type="ECO:0000256" key="5">
    <source>
        <dbReference type="PROSITE-ProRule" id="PRU00091"/>
    </source>
</evidence>
<sequence length="261" mass="30025">MCKTCDLTVFSPKLAYKCYQCEVIFHEECAKVFPEAHHTSYPQHPLKLLINEAPDYTDKECLLCGFEFEEQLHNHHCDVCNFSICGECMKNPPPLGVVSPSTHEHQLHLIPRRIAFTCNACGKQGDRSPCFCVQCNFMIHQECIDLPRVININRHDHRISYTRRLGHGNWTCGVCRKKVDGFHGGYSCSKCSNYVVHSRCARRKDVWDMIELEGTPEESEETPFVVINDNTTKHFSHDHNLLINMDGRILYESTLCQACVF</sequence>
<reference evidence="7" key="1">
    <citation type="journal article" date="2014" name="Nat. Commun.">
        <title>The emerging biofuel crop Camelina sativa retains a highly undifferentiated hexaploid genome structure.</title>
        <authorList>
            <person name="Kagale S."/>
            <person name="Koh C."/>
            <person name="Nixon J."/>
            <person name="Bollina V."/>
            <person name="Clarke W.E."/>
            <person name="Tuteja R."/>
            <person name="Spillane C."/>
            <person name="Robinson S.J."/>
            <person name="Links M.G."/>
            <person name="Clarke C."/>
            <person name="Higgins E.E."/>
            <person name="Huebert T."/>
            <person name="Sharpe A.G."/>
            <person name="Parkin I.A."/>
        </authorList>
    </citation>
    <scope>NUCLEOTIDE SEQUENCE [LARGE SCALE GENOMIC DNA]</scope>
    <source>
        <strain evidence="7">cv. DH55</strain>
    </source>
</reference>
<dbReference type="PROSITE" id="PS50178">
    <property type="entry name" value="ZF_FYVE"/>
    <property type="match status" value="1"/>
</dbReference>
<organism evidence="7 8">
    <name type="scientific">Camelina sativa</name>
    <name type="common">False flax</name>
    <name type="synonym">Myagrum sativum</name>
    <dbReference type="NCBI Taxonomy" id="90675"/>
    <lineage>
        <taxon>Eukaryota</taxon>
        <taxon>Viridiplantae</taxon>
        <taxon>Streptophyta</taxon>
        <taxon>Embryophyta</taxon>
        <taxon>Tracheophyta</taxon>
        <taxon>Spermatophyta</taxon>
        <taxon>Magnoliopsida</taxon>
        <taxon>eudicotyledons</taxon>
        <taxon>Gunneridae</taxon>
        <taxon>Pentapetalae</taxon>
        <taxon>rosids</taxon>
        <taxon>malvids</taxon>
        <taxon>Brassicales</taxon>
        <taxon>Brassicaceae</taxon>
        <taxon>Camelineae</taxon>
        <taxon>Camelina</taxon>
    </lineage>
</organism>
<dbReference type="InterPro" id="IPR013083">
    <property type="entry name" value="Znf_RING/FYVE/PHD"/>
</dbReference>
<evidence type="ECO:0000259" key="6">
    <source>
        <dbReference type="PROSITE" id="PS50178"/>
    </source>
</evidence>
<evidence type="ECO:0000256" key="1">
    <source>
        <dbReference type="ARBA" id="ARBA00022723"/>
    </source>
</evidence>
<dbReference type="InterPro" id="IPR046349">
    <property type="entry name" value="C1-like_sf"/>
</dbReference>
<accession>A0ABM1RH39</accession>
<evidence type="ECO:0000256" key="4">
    <source>
        <dbReference type="ARBA" id="ARBA00022833"/>
    </source>
</evidence>
<keyword evidence="2" id="KW-0677">Repeat</keyword>
<evidence type="ECO:0000313" key="8">
    <source>
        <dbReference type="RefSeq" id="XP_019098327.1"/>
    </source>
</evidence>
<dbReference type="InterPro" id="IPR004146">
    <property type="entry name" value="DC1"/>
</dbReference>
<keyword evidence="7" id="KW-1185">Reference proteome</keyword>
<gene>
    <name evidence="8" type="primary">LOC109131612</name>
</gene>
<dbReference type="InterPro" id="IPR053192">
    <property type="entry name" value="Vacuole_Formation_Reg"/>
</dbReference>
<evidence type="ECO:0000256" key="2">
    <source>
        <dbReference type="ARBA" id="ARBA00022737"/>
    </source>
</evidence>
<feature type="domain" description="FYVE-type" evidence="6">
    <location>
        <begin position="55"/>
        <end position="126"/>
    </location>
</feature>
<keyword evidence="1" id="KW-0479">Metal-binding</keyword>
<dbReference type="GeneID" id="109131612"/>
<proteinExistence type="predicted"/>
<dbReference type="RefSeq" id="XP_019098327.1">
    <property type="nucleotide sequence ID" value="XM_019242782.1"/>
</dbReference>
<evidence type="ECO:0000313" key="7">
    <source>
        <dbReference type="Proteomes" id="UP000694864"/>
    </source>
</evidence>
<dbReference type="PANTHER" id="PTHR32410">
    <property type="entry name" value="CYSTEINE/HISTIDINE-RICH C1 DOMAIN FAMILY PROTEIN"/>
    <property type="match status" value="1"/>
</dbReference>
<dbReference type="Proteomes" id="UP000694864">
    <property type="component" value="Unplaced"/>
</dbReference>
<dbReference type="SUPFAM" id="SSF57889">
    <property type="entry name" value="Cysteine-rich domain"/>
    <property type="match status" value="3"/>
</dbReference>
<keyword evidence="3 5" id="KW-0863">Zinc-finger</keyword>
<protein>
    <submittedName>
        <fullName evidence="8">Uncharacterized protein LOC109131612</fullName>
    </submittedName>
</protein>
<dbReference type="Gene3D" id="3.30.40.10">
    <property type="entry name" value="Zinc/RING finger domain, C3HC4 (zinc finger)"/>
    <property type="match status" value="1"/>
</dbReference>
<keyword evidence="4" id="KW-0862">Zinc</keyword>
<evidence type="ECO:0000256" key="3">
    <source>
        <dbReference type="ARBA" id="ARBA00022771"/>
    </source>
</evidence>
<reference evidence="8" key="2">
    <citation type="submission" date="2025-08" db="UniProtKB">
        <authorList>
            <consortium name="RefSeq"/>
        </authorList>
    </citation>
    <scope>IDENTIFICATION</scope>
    <source>
        <tissue evidence="8">Leaf</tissue>
    </source>
</reference>
<dbReference type="Pfam" id="PF03107">
    <property type="entry name" value="C1_2"/>
    <property type="match status" value="2"/>
</dbReference>
<dbReference type="InterPro" id="IPR017455">
    <property type="entry name" value="Znf_FYVE-rel"/>
</dbReference>